<dbReference type="SMART" id="SM00382">
    <property type="entry name" value="AAA"/>
    <property type="match status" value="1"/>
</dbReference>
<evidence type="ECO:0000256" key="4">
    <source>
        <dbReference type="ARBA" id="ARBA00022741"/>
    </source>
</evidence>
<evidence type="ECO:0000313" key="11">
    <source>
        <dbReference type="WBParaSite" id="EVEC_0000782001-mRNA-1"/>
    </source>
</evidence>
<dbReference type="Gene3D" id="1.10.8.60">
    <property type="match status" value="1"/>
</dbReference>
<dbReference type="FunFam" id="1.10.8.60:FF:000012">
    <property type="entry name" value="Replication factor C subunit 4"/>
    <property type="match status" value="1"/>
</dbReference>
<dbReference type="InterPro" id="IPR047854">
    <property type="entry name" value="RFC_lid"/>
</dbReference>
<evidence type="ECO:0000256" key="1">
    <source>
        <dbReference type="ARBA" id="ARBA00004123"/>
    </source>
</evidence>
<dbReference type="SUPFAM" id="SSF52540">
    <property type="entry name" value="P-loop containing nucleoside triphosphate hydrolases"/>
    <property type="match status" value="1"/>
</dbReference>
<dbReference type="GO" id="GO:0006281">
    <property type="term" value="P:DNA repair"/>
    <property type="evidence" value="ECO:0007669"/>
    <property type="project" value="TreeGrafter"/>
</dbReference>
<accession>A0A0N4VBB6</accession>
<dbReference type="Pfam" id="PF08542">
    <property type="entry name" value="Rep_fac_C"/>
    <property type="match status" value="1"/>
</dbReference>
<dbReference type="GO" id="GO:0005663">
    <property type="term" value="C:DNA replication factor C complex"/>
    <property type="evidence" value="ECO:0007669"/>
    <property type="project" value="TreeGrafter"/>
</dbReference>
<dbReference type="NCBIfam" id="NF001679">
    <property type="entry name" value="PRK00440.1"/>
    <property type="match status" value="1"/>
</dbReference>
<comment type="similarity">
    <text evidence="2">Belongs to the activator 1 small subunits family.</text>
</comment>
<keyword evidence="5" id="KW-0067">ATP-binding</keyword>
<evidence type="ECO:0000256" key="7">
    <source>
        <dbReference type="ARBA" id="ARBA00040745"/>
    </source>
</evidence>
<dbReference type="OrthoDB" id="4199794at2759"/>
<dbReference type="GO" id="GO:0005634">
    <property type="term" value="C:nucleus"/>
    <property type="evidence" value="ECO:0007669"/>
    <property type="project" value="UniProtKB-SubCell"/>
</dbReference>
<dbReference type="GO" id="GO:0006261">
    <property type="term" value="P:DNA-templated DNA replication"/>
    <property type="evidence" value="ECO:0007669"/>
    <property type="project" value="TreeGrafter"/>
</dbReference>
<evidence type="ECO:0000313" key="10">
    <source>
        <dbReference type="Proteomes" id="UP000274131"/>
    </source>
</evidence>
<dbReference type="InterPro" id="IPR003959">
    <property type="entry name" value="ATPase_AAA_core"/>
</dbReference>
<evidence type="ECO:0000256" key="6">
    <source>
        <dbReference type="ARBA" id="ARBA00023242"/>
    </source>
</evidence>
<dbReference type="Pfam" id="PF00004">
    <property type="entry name" value="AAA"/>
    <property type="match status" value="1"/>
</dbReference>
<dbReference type="InterPro" id="IPR003593">
    <property type="entry name" value="AAA+_ATPase"/>
</dbReference>
<dbReference type="PANTHER" id="PTHR11669:SF5">
    <property type="entry name" value="REPLICATION FACTOR C SUBUNIT 2"/>
    <property type="match status" value="1"/>
</dbReference>
<gene>
    <name evidence="9" type="ORF">EVEC_LOCUS7304</name>
</gene>
<dbReference type="InterPro" id="IPR050238">
    <property type="entry name" value="DNA_Rep/Repair_Clamp_Loader"/>
</dbReference>
<dbReference type="GO" id="GO:0016887">
    <property type="term" value="F:ATP hydrolysis activity"/>
    <property type="evidence" value="ECO:0007669"/>
    <property type="project" value="InterPro"/>
</dbReference>
<dbReference type="Proteomes" id="UP000274131">
    <property type="component" value="Unassembled WGS sequence"/>
</dbReference>
<organism evidence="11">
    <name type="scientific">Enterobius vermicularis</name>
    <name type="common">Human pinworm</name>
    <dbReference type="NCBI Taxonomy" id="51028"/>
    <lineage>
        <taxon>Eukaryota</taxon>
        <taxon>Metazoa</taxon>
        <taxon>Ecdysozoa</taxon>
        <taxon>Nematoda</taxon>
        <taxon>Chromadorea</taxon>
        <taxon>Rhabditida</taxon>
        <taxon>Spirurina</taxon>
        <taxon>Oxyuridomorpha</taxon>
        <taxon>Oxyuroidea</taxon>
        <taxon>Oxyuridae</taxon>
        <taxon>Enterobius</taxon>
    </lineage>
</organism>
<feature type="domain" description="AAA+ ATPase" evidence="8">
    <location>
        <begin position="36"/>
        <end position="162"/>
    </location>
</feature>
<dbReference type="SUPFAM" id="SSF48019">
    <property type="entry name" value="post-AAA+ oligomerization domain-like"/>
    <property type="match status" value="1"/>
</dbReference>
<dbReference type="GO" id="GO:0003689">
    <property type="term" value="F:DNA clamp loader activity"/>
    <property type="evidence" value="ECO:0007669"/>
    <property type="project" value="TreeGrafter"/>
</dbReference>
<reference evidence="11" key="1">
    <citation type="submission" date="2017-02" db="UniProtKB">
        <authorList>
            <consortium name="WormBaseParasite"/>
        </authorList>
    </citation>
    <scope>IDENTIFICATION</scope>
</reference>
<dbReference type="CDD" id="cd00009">
    <property type="entry name" value="AAA"/>
    <property type="match status" value="1"/>
</dbReference>
<dbReference type="WBParaSite" id="EVEC_0000782001-mRNA-1">
    <property type="protein sequence ID" value="EVEC_0000782001-mRNA-1"/>
    <property type="gene ID" value="EVEC_0000782001"/>
</dbReference>
<dbReference type="AlphaFoldDB" id="A0A0N4VBB6"/>
<reference evidence="9 10" key="2">
    <citation type="submission" date="2018-10" db="EMBL/GenBank/DDBJ databases">
        <authorList>
            <consortium name="Pathogen Informatics"/>
        </authorList>
    </citation>
    <scope>NUCLEOTIDE SEQUENCE [LARGE SCALE GENOMIC DNA]</scope>
</reference>
<name>A0A0N4VBB6_ENTVE</name>
<dbReference type="GO" id="GO:0003677">
    <property type="term" value="F:DNA binding"/>
    <property type="evidence" value="ECO:0007669"/>
    <property type="project" value="InterPro"/>
</dbReference>
<keyword evidence="6" id="KW-0539">Nucleus</keyword>
<keyword evidence="10" id="KW-1185">Reference proteome</keyword>
<evidence type="ECO:0000256" key="5">
    <source>
        <dbReference type="ARBA" id="ARBA00022840"/>
    </source>
</evidence>
<dbReference type="InterPro" id="IPR027417">
    <property type="entry name" value="P-loop_NTPase"/>
</dbReference>
<dbReference type="InterPro" id="IPR008921">
    <property type="entry name" value="DNA_pol3_clamp-load_cplx_C"/>
</dbReference>
<keyword evidence="4" id="KW-0547">Nucleotide-binding</keyword>
<comment type="subcellular location">
    <subcellularLocation>
        <location evidence="1">Nucleus</location>
    </subcellularLocation>
</comment>
<dbReference type="STRING" id="51028.A0A0N4VBB6"/>
<dbReference type="FunFam" id="3.40.50.300:FF:000107">
    <property type="entry name" value="Replication factor C subunit 4"/>
    <property type="match status" value="1"/>
</dbReference>
<proteinExistence type="inferred from homology"/>
<dbReference type="PANTHER" id="PTHR11669">
    <property type="entry name" value="REPLICATION FACTOR C / DNA POLYMERASE III GAMMA-TAU SUBUNIT"/>
    <property type="match status" value="1"/>
</dbReference>
<dbReference type="GO" id="GO:0005524">
    <property type="term" value="F:ATP binding"/>
    <property type="evidence" value="ECO:0007669"/>
    <property type="project" value="UniProtKB-KW"/>
</dbReference>
<evidence type="ECO:0000256" key="2">
    <source>
        <dbReference type="ARBA" id="ARBA00005378"/>
    </source>
</evidence>
<protein>
    <recommendedName>
        <fullName evidence="7">Replication factor C subunit 2</fullName>
    </recommendedName>
</protein>
<sequence length="323" mass="36392">MDGTPWVEKYRPLKLDDIVGNETTIQRLKVFAAQGNIPNIIISGPPGCGKTTSIWAMAREMLGSKVNVACLELNASDDRGIDVVRNKIKTFAQTKVGLPEGRHKIIILDEADSMTEGAQQALRRTMEVYSRTTRFALACNQSEKIIEPIQSRCALIRYTRLEDEDIAKRLLTVCEAEKVEYDDNGLEAIVFTAQGDMRQALNNLQCTVSGFKRVVAENVFKVCDEPHPEMIKQMIELCVKEKIFEAGSIIHNLYRMGYAPEDILTNMFRMCKVADVPEYLKMEYIKEIGLCHIRVVEGLSTLLQLSGLIARLCMKQKQLPAMT</sequence>
<keyword evidence="3" id="KW-0235">DNA replication</keyword>
<dbReference type="Gene3D" id="1.20.272.10">
    <property type="match status" value="1"/>
</dbReference>
<dbReference type="EMBL" id="UXUI01008862">
    <property type="protein sequence ID" value="VDD92553.1"/>
    <property type="molecule type" value="Genomic_DNA"/>
</dbReference>
<evidence type="ECO:0000256" key="3">
    <source>
        <dbReference type="ARBA" id="ARBA00022705"/>
    </source>
</evidence>
<evidence type="ECO:0000313" key="9">
    <source>
        <dbReference type="EMBL" id="VDD92553.1"/>
    </source>
</evidence>
<dbReference type="Gene3D" id="3.40.50.300">
    <property type="entry name" value="P-loop containing nucleotide triphosphate hydrolases"/>
    <property type="match status" value="1"/>
</dbReference>
<dbReference type="CDD" id="cd18140">
    <property type="entry name" value="HLD_clamp_RFC"/>
    <property type="match status" value="1"/>
</dbReference>
<dbReference type="InterPro" id="IPR013748">
    <property type="entry name" value="Rep_factorC_C"/>
</dbReference>
<dbReference type="FunFam" id="1.20.272.10:FF:000006">
    <property type="entry name" value="Replication factor C subunit 2"/>
    <property type="match status" value="1"/>
</dbReference>
<evidence type="ECO:0000259" key="8">
    <source>
        <dbReference type="SMART" id="SM00382"/>
    </source>
</evidence>